<dbReference type="PROSITE" id="PS51273">
    <property type="entry name" value="GATASE_TYPE_1"/>
    <property type="match status" value="1"/>
</dbReference>
<evidence type="ECO:0000256" key="6">
    <source>
        <dbReference type="ARBA" id="ARBA00023102"/>
    </source>
</evidence>
<dbReference type="PANTHER" id="PTHR42701:SF1">
    <property type="entry name" value="IMIDAZOLE GLYCEROL PHOSPHATE SYNTHASE SUBUNIT HISH"/>
    <property type="match status" value="1"/>
</dbReference>
<dbReference type="CDD" id="cd01748">
    <property type="entry name" value="GATase1_IGP_Synthase"/>
    <property type="match status" value="1"/>
</dbReference>
<evidence type="ECO:0000256" key="3">
    <source>
        <dbReference type="ARBA" id="ARBA00022605"/>
    </source>
</evidence>
<keyword evidence="6 10" id="KW-0368">Histidine biosynthesis</keyword>
<dbReference type="GO" id="GO:0000107">
    <property type="term" value="F:imidazoleglycerol-phosphate synthase activity"/>
    <property type="evidence" value="ECO:0007669"/>
    <property type="project" value="UniProtKB-UniRule"/>
</dbReference>
<organism evidence="13 14">
    <name type="scientific">Cephaloticoccus primus</name>
    <dbReference type="NCBI Taxonomy" id="1548207"/>
    <lineage>
        <taxon>Bacteria</taxon>
        <taxon>Pseudomonadati</taxon>
        <taxon>Verrucomicrobiota</taxon>
        <taxon>Opitutia</taxon>
        <taxon>Opitutales</taxon>
        <taxon>Opitutaceae</taxon>
        <taxon>Cephaloticoccus</taxon>
    </lineage>
</organism>
<dbReference type="PANTHER" id="PTHR42701">
    <property type="entry name" value="IMIDAZOLE GLYCEROL PHOSPHATE SYNTHASE SUBUNIT HISH"/>
    <property type="match status" value="1"/>
</dbReference>
<dbReference type="GO" id="GO:0005737">
    <property type="term" value="C:cytoplasm"/>
    <property type="evidence" value="ECO:0007669"/>
    <property type="project" value="UniProtKB-SubCell"/>
</dbReference>
<dbReference type="GO" id="GO:0016829">
    <property type="term" value="F:lyase activity"/>
    <property type="evidence" value="ECO:0007669"/>
    <property type="project" value="UniProtKB-KW"/>
</dbReference>
<comment type="caution">
    <text evidence="13">The sequence shown here is derived from an EMBL/GenBank/DDBJ whole genome shotgun (WGS) entry which is preliminary data.</text>
</comment>
<dbReference type="GO" id="GO:0000105">
    <property type="term" value="P:L-histidine biosynthetic process"/>
    <property type="evidence" value="ECO:0007669"/>
    <property type="project" value="UniProtKB-UniRule"/>
</dbReference>
<evidence type="ECO:0000256" key="1">
    <source>
        <dbReference type="ARBA" id="ARBA00005091"/>
    </source>
</evidence>
<dbReference type="Proteomes" id="UP000070058">
    <property type="component" value="Unassembled WGS sequence"/>
</dbReference>
<evidence type="ECO:0000256" key="4">
    <source>
        <dbReference type="ARBA" id="ARBA00022801"/>
    </source>
</evidence>
<keyword evidence="3 10" id="KW-0028">Amino-acid biosynthesis</keyword>
<feature type="active site" description="Nucleophile" evidence="10 11">
    <location>
        <position position="71"/>
    </location>
</feature>
<evidence type="ECO:0000256" key="9">
    <source>
        <dbReference type="ARBA" id="ARBA00049534"/>
    </source>
</evidence>
<comment type="catalytic activity">
    <reaction evidence="9 10">
        <text>L-glutamine + H2O = L-glutamate + NH4(+)</text>
        <dbReference type="Rhea" id="RHEA:15889"/>
        <dbReference type="ChEBI" id="CHEBI:15377"/>
        <dbReference type="ChEBI" id="CHEBI:28938"/>
        <dbReference type="ChEBI" id="CHEBI:29985"/>
        <dbReference type="ChEBI" id="CHEBI:58359"/>
        <dbReference type="EC" id="3.5.1.2"/>
    </reaction>
</comment>
<evidence type="ECO:0000313" key="14">
    <source>
        <dbReference type="Proteomes" id="UP000070058"/>
    </source>
</evidence>
<comment type="subunit">
    <text evidence="2 10">Heterodimer of HisH and HisF.</text>
</comment>
<dbReference type="PIRSF" id="PIRSF000495">
    <property type="entry name" value="Amidotransf_hisH"/>
    <property type="match status" value="1"/>
</dbReference>
<evidence type="ECO:0000313" key="13">
    <source>
        <dbReference type="EMBL" id="KXU34783.1"/>
    </source>
</evidence>
<comment type="catalytic activity">
    <reaction evidence="8 10">
        <text>5-[(5-phospho-1-deoxy-D-ribulos-1-ylimino)methylamino]-1-(5-phospho-beta-D-ribosyl)imidazole-4-carboxamide + L-glutamine = D-erythro-1-(imidazol-4-yl)glycerol 3-phosphate + 5-amino-1-(5-phospho-beta-D-ribosyl)imidazole-4-carboxamide + L-glutamate + H(+)</text>
        <dbReference type="Rhea" id="RHEA:24793"/>
        <dbReference type="ChEBI" id="CHEBI:15378"/>
        <dbReference type="ChEBI" id="CHEBI:29985"/>
        <dbReference type="ChEBI" id="CHEBI:58278"/>
        <dbReference type="ChEBI" id="CHEBI:58359"/>
        <dbReference type="ChEBI" id="CHEBI:58475"/>
        <dbReference type="ChEBI" id="CHEBI:58525"/>
        <dbReference type="EC" id="4.3.2.10"/>
    </reaction>
</comment>
<dbReference type="UniPathway" id="UPA00031">
    <property type="reaction ID" value="UER00010"/>
</dbReference>
<evidence type="ECO:0000256" key="11">
    <source>
        <dbReference type="PIRSR" id="PIRSR000495-1"/>
    </source>
</evidence>
<evidence type="ECO:0000256" key="2">
    <source>
        <dbReference type="ARBA" id="ARBA00011152"/>
    </source>
</evidence>
<dbReference type="SUPFAM" id="SSF52317">
    <property type="entry name" value="Class I glutamine amidotransferase-like"/>
    <property type="match status" value="1"/>
</dbReference>
<accession>A0A139SJS6</accession>
<feature type="domain" description="Glutamine amidotransferase" evidence="12">
    <location>
        <begin position="4"/>
        <end position="214"/>
    </location>
</feature>
<sequence length="221" mass="23471">MGNLRSVAKALESAGASVRIVTRPEEIGSAAGLVLPGVGALADCIAALRASGLDRAIREWIEADRPFLGICLGMQALFDFSEEVSEVTASASAANAAGQGSSSPAEGRTAGLGVFRGSVRRFRLPPEYKVPHMGWNTVRFTQPASPLLAGLETEGEAFYFVHSYYCAPSEPSLVLAECDYGGPFTAAIARGNCYATQFHPEKSQARGLHLYRNFVNLCAPQ</sequence>
<comment type="pathway">
    <text evidence="1 10">Amino-acid biosynthesis; L-histidine biosynthesis; L-histidine from 5-phospho-alpha-D-ribose 1-diphosphate: step 5/9.</text>
</comment>
<evidence type="ECO:0000256" key="8">
    <source>
        <dbReference type="ARBA" id="ARBA00047838"/>
    </source>
</evidence>
<dbReference type="Gene3D" id="3.40.50.880">
    <property type="match status" value="1"/>
</dbReference>
<dbReference type="InterPro" id="IPR029062">
    <property type="entry name" value="Class_I_gatase-like"/>
</dbReference>
<dbReference type="HAMAP" id="MF_00278">
    <property type="entry name" value="HisH"/>
    <property type="match status" value="1"/>
</dbReference>
<protein>
    <recommendedName>
        <fullName evidence="10">Imidazole glycerol phosphate synthase subunit HisH</fullName>
        <ecNumber evidence="10">4.3.2.10</ecNumber>
    </recommendedName>
    <alternativeName>
        <fullName evidence="10">IGP synthase glutaminase subunit</fullName>
        <ecNumber evidence="10">3.5.1.2</ecNumber>
    </alternativeName>
    <alternativeName>
        <fullName evidence="10">IGP synthase subunit HisH</fullName>
    </alternativeName>
    <alternativeName>
        <fullName evidence="10">ImGP synthase subunit HisH</fullName>
        <shortName evidence="10">IGPS subunit HisH</shortName>
    </alternativeName>
</protein>
<evidence type="ECO:0000259" key="12">
    <source>
        <dbReference type="Pfam" id="PF00117"/>
    </source>
</evidence>
<gene>
    <name evidence="10" type="primary">hisH</name>
    <name evidence="13" type="ORF">AXK11_00690</name>
</gene>
<comment type="function">
    <text evidence="10">IGPS catalyzes the conversion of PRFAR and glutamine to IGP, AICAR and glutamate. The HisH subunit catalyzes the hydrolysis of glutamine to glutamate and ammonia as part of the synthesis of IGP and AICAR. The resulting ammonia molecule is channeled to the active site of HisF.</text>
</comment>
<dbReference type="AlphaFoldDB" id="A0A139SJS6"/>
<feature type="active site" evidence="10 11">
    <location>
        <position position="199"/>
    </location>
</feature>
<dbReference type="InterPro" id="IPR010139">
    <property type="entry name" value="Imidazole-glycPsynth_HisH"/>
</dbReference>
<comment type="subcellular location">
    <subcellularLocation>
        <location evidence="10">Cytoplasm</location>
    </subcellularLocation>
</comment>
<dbReference type="PROSITE" id="PS51274">
    <property type="entry name" value="GATASE_COBBQ"/>
    <property type="match status" value="1"/>
</dbReference>
<dbReference type="EC" id="3.5.1.2" evidence="10"/>
<dbReference type="NCBIfam" id="TIGR01855">
    <property type="entry name" value="IMP_synth_hisH"/>
    <property type="match status" value="1"/>
</dbReference>
<keyword evidence="14" id="KW-1185">Reference proteome</keyword>
<reference evidence="14" key="1">
    <citation type="submission" date="2016-02" db="EMBL/GenBank/DDBJ databases">
        <authorList>
            <person name="Sanders J.G."/>
            <person name="Lin J.Y."/>
            <person name="Wertz J.T."/>
            <person name="Russell J.A."/>
            <person name="Moreau C.S."/>
            <person name="Powell S."/>
        </authorList>
    </citation>
    <scope>NUCLEOTIDE SEQUENCE [LARGE SCALE GENOMIC DNA]</scope>
    <source>
        <strain evidence="14">CAG34</strain>
    </source>
</reference>
<dbReference type="Pfam" id="PF00117">
    <property type="entry name" value="GATase"/>
    <property type="match status" value="1"/>
</dbReference>
<name>A0A139SJS6_9BACT</name>
<evidence type="ECO:0000256" key="10">
    <source>
        <dbReference type="HAMAP-Rule" id="MF_00278"/>
    </source>
</evidence>
<dbReference type="STRING" id="1548207.AXK11_00690"/>
<keyword evidence="7 10" id="KW-0456">Lyase</keyword>
<keyword evidence="5 10" id="KW-0315">Glutamine amidotransferase</keyword>
<keyword evidence="4 10" id="KW-0378">Hydrolase</keyword>
<dbReference type="InterPro" id="IPR017926">
    <property type="entry name" value="GATASE"/>
</dbReference>
<keyword evidence="10" id="KW-0963">Cytoplasm</keyword>
<proteinExistence type="inferred from homology"/>
<feature type="active site" evidence="10 11">
    <location>
        <position position="201"/>
    </location>
</feature>
<evidence type="ECO:0000256" key="7">
    <source>
        <dbReference type="ARBA" id="ARBA00023239"/>
    </source>
</evidence>
<dbReference type="EMBL" id="LSZQ01000056">
    <property type="protein sequence ID" value="KXU34783.1"/>
    <property type="molecule type" value="Genomic_DNA"/>
</dbReference>
<dbReference type="EC" id="4.3.2.10" evidence="10"/>
<dbReference type="GO" id="GO:0004359">
    <property type="term" value="F:glutaminase activity"/>
    <property type="evidence" value="ECO:0007669"/>
    <property type="project" value="UniProtKB-EC"/>
</dbReference>
<evidence type="ECO:0000256" key="5">
    <source>
        <dbReference type="ARBA" id="ARBA00022962"/>
    </source>
</evidence>